<evidence type="ECO:0000256" key="8">
    <source>
        <dbReference type="SAM" id="MobiDB-lite"/>
    </source>
</evidence>
<comment type="similarity">
    <text evidence="2 7">Belongs to the FXYD family.</text>
</comment>
<keyword evidence="4 7" id="KW-0812">Transmembrane</keyword>
<dbReference type="Pfam" id="PF02038">
    <property type="entry name" value="ATP1G1_PLM_MAT8"/>
    <property type="match status" value="1"/>
</dbReference>
<dbReference type="Proteomes" id="UP000248484">
    <property type="component" value="Unplaced"/>
</dbReference>
<evidence type="ECO:0000256" key="3">
    <source>
        <dbReference type="ARBA" id="ARBA00022448"/>
    </source>
</evidence>
<evidence type="ECO:0000256" key="6">
    <source>
        <dbReference type="ARBA" id="ARBA00023136"/>
    </source>
</evidence>
<feature type="transmembrane region" description="Helical" evidence="7">
    <location>
        <begin position="41"/>
        <end position="61"/>
    </location>
</feature>
<protein>
    <recommendedName>
        <fullName evidence="7">FXYD domain-containing ion transport regulator</fullName>
    </recommendedName>
</protein>
<organism evidence="9 10">
    <name type="scientific">Physeter macrocephalus</name>
    <name type="common">Sperm whale</name>
    <name type="synonym">Physeter catodon</name>
    <dbReference type="NCBI Taxonomy" id="9755"/>
    <lineage>
        <taxon>Eukaryota</taxon>
        <taxon>Metazoa</taxon>
        <taxon>Chordata</taxon>
        <taxon>Craniata</taxon>
        <taxon>Vertebrata</taxon>
        <taxon>Euteleostomi</taxon>
        <taxon>Mammalia</taxon>
        <taxon>Eutheria</taxon>
        <taxon>Laurasiatheria</taxon>
        <taxon>Artiodactyla</taxon>
        <taxon>Whippomorpha</taxon>
        <taxon>Cetacea</taxon>
        <taxon>Odontoceti</taxon>
        <taxon>Physeteridae</taxon>
        <taxon>Physeter</taxon>
    </lineage>
</organism>
<name>A0A2Y9F7J7_PHYMC</name>
<dbReference type="PANTHER" id="PTHR14132:SF10">
    <property type="entry name" value="FXYD DOMAIN-CONTAINING ION TRANSPORT REGULATOR 4"/>
    <property type="match status" value="1"/>
</dbReference>
<dbReference type="KEGG" id="pcad:102984788"/>
<evidence type="ECO:0000256" key="1">
    <source>
        <dbReference type="ARBA" id="ARBA00004167"/>
    </source>
</evidence>
<dbReference type="CDD" id="cd20322">
    <property type="entry name" value="FXYD4"/>
    <property type="match status" value="1"/>
</dbReference>
<keyword evidence="6 7" id="KW-0472">Membrane</keyword>
<dbReference type="GeneID" id="102984788"/>
<dbReference type="InterPro" id="IPR047283">
    <property type="entry name" value="FXYD4"/>
</dbReference>
<keyword evidence="9" id="KW-1185">Reference proteome</keyword>
<comment type="subcellular location">
    <subcellularLocation>
        <location evidence="1">Membrane</location>
        <topology evidence="1">Single-pass membrane protein</topology>
    </subcellularLocation>
</comment>
<dbReference type="GO" id="GO:0016020">
    <property type="term" value="C:membrane"/>
    <property type="evidence" value="ECO:0007669"/>
    <property type="project" value="UniProtKB-SubCell"/>
</dbReference>
<evidence type="ECO:0000256" key="2">
    <source>
        <dbReference type="ARBA" id="ARBA00005948"/>
    </source>
</evidence>
<reference evidence="10" key="1">
    <citation type="submission" date="2025-08" db="UniProtKB">
        <authorList>
            <consortium name="RefSeq"/>
        </authorList>
    </citation>
    <scope>IDENTIFICATION</scope>
    <source>
        <tissue evidence="10">Muscle</tissue>
    </source>
</reference>
<keyword evidence="5 7" id="KW-0406">Ion transport</keyword>
<evidence type="ECO:0000313" key="10">
    <source>
        <dbReference type="RefSeq" id="XP_007115759.1"/>
    </source>
</evidence>
<gene>
    <name evidence="10" type="primary">FXYD4</name>
</gene>
<dbReference type="GO" id="GO:0071805">
    <property type="term" value="P:potassium ion transmembrane transport"/>
    <property type="evidence" value="ECO:0007669"/>
    <property type="project" value="InterPro"/>
</dbReference>
<dbReference type="RefSeq" id="XP_007115759.1">
    <property type="nucleotide sequence ID" value="XM_007115697.4"/>
</dbReference>
<dbReference type="STRING" id="9755.ENSPCTP00005031562"/>
<dbReference type="OrthoDB" id="8895254at2759"/>
<evidence type="ECO:0000256" key="4">
    <source>
        <dbReference type="ARBA" id="ARBA00022692"/>
    </source>
</evidence>
<keyword evidence="7" id="KW-1133">Transmembrane helix</keyword>
<accession>A0A2Y9F7J7</accession>
<sequence>MGLRLGIKEPASSSSTTKSDRPTHNMVFGRTSFQHGDWEGLQLGGVICAALLCIAGILFALSGKCKCKQDHKHSSLPEKAVPLITPGSASAC</sequence>
<evidence type="ECO:0000256" key="7">
    <source>
        <dbReference type="RuleBase" id="RU364131"/>
    </source>
</evidence>
<dbReference type="AlphaFoldDB" id="A0A2Y9F7J7"/>
<dbReference type="GO" id="GO:0043269">
    <property type="term" value="P:regulation of monoatomic ion transport"/>
    <property type="evidence" value="ECO:0007669"/>
    <property type="project" value="InterPro"/>
</dbReference>
<dbReference type="PANTHER" id="PTHR14132">
    <property type="entry name" value="SODIUM/POTASSIUM-TRANSPORTING ATPASE SUBUNIT GAMMA"/>
    <property type="match status" value="1"/>
</dbReference>
<dbReference type="CTD" id="53828"/>
<feature type="region of interest" description="Disordered" evidence="8">
    <location>
        <begin position="1"/>
        <end position="25"/>
    </location>
</feature>
<dbReference type="InParanoid" id="A0A2Y9F7J7"/>
<keyword evidence="3 7" id="KW-0813">Transport</keyword>
<evidence type="ECO:0000313" key="9">
    <source>
        <dbReference type="Proteomes" id="UP000248484"/>
    </source>
</evidence>
<proteinExistence type="inferred from homology"/>
<dbReference type="InterPro" id="IPR000272">
    <property type="entry name" value="Ion-transport_regulator_FXYD"/>
</dbReference>
<dbReference type="FunCoup" id="A0A2Y9F7J7">
    <property type="interactions" value="10"/>
</dbReference>
<dbReference type="GO" id="GO:0017080">
    <property type="term" value="F:sodium channel regulator activity"/>
    <property type="evidence" value="ECO:0007669"/>
    <property type="project" value="TreeGrafter"/>
</dbReference>
<dbReference type="Gene3D" id="1.20.5.780">
    <property type="entry name" value="Single helix bin"/>
    <property type="match status" value="1"/>
</dbReference>
<evidence type="ECO:0000256" key="5">
    <source>
        <dbReference type="ARBA" id="ARBA00023065"/>
    </source>
</evidence>